<dbReference type="InterPro" id="IPR017853">
    <property type="entry name" value="GH"/>
</dbReference>
<comment type="similarity">
    <text evidence="3">Belongs to the glycosyl hydrolase 5 (cellulase A) family.</text>
</comment>
<evidence type="ECO:0000256" key="3">
    <source>
        <dbReference type="RuleBase" id="RU361153"/>
    </source>
</evidence>
<dbReference type="Gene3D" id="3.20.20.80">
    <property type="entry name" value="Glycosidases"/>
    <property type="match status" value="1"/>
</dbReference>
<sequence>MNQLEMWQADSFNSDVIERELGWAASFGLNSVRVYLHDLLWEQDGEGFLQRIDTFLTIAAAHGISTVLVFFDDCWHDFARLGPQPAPVPGLHNSRWAMSPGTAALRDRAQWSRLEVYVRSVVKAFANDARVILWDIYNEVCNRFMQNIHAPWYQRLPANARHYLGQILTRGPAERLMIEAFAWARSEAPSQPLTAPVYWNFPRLNQVLVAESDVISFHHYEDATDLERQISDLALHGRPLVCTEWLSRPQSAFATHLPVFRQHGVSSYCWGLVAGKTNTRWGWSNPPGTTTEPEPWFHDLLHADGTPYCAREQELARAEGLNSNSGGDMGAQSRVDN</sequence>
<feature type="domain" description="Glycoside hydrolase family 5" evidence="4">
    <location>
        <begin position="26"/>
        <end position="245"/>
    </location>
</feature>
<dbReference type="RefSeq" id="WP_149610549.1">
    <property type="nucleotide sequence ID" value="NZ_VTUX01000002.1"/>
</dbReference>
<keyword evidence="6" id="KW-1185">Reference proteome</keyword>
<accession>A0A5B0X2L1</accession>
<dbReference type="Proteomes" id="UP000323708">
    <property type="component" value="Unassembled WGS sequence"/>
</dbReference>
<evidence type="ECO:0000259" key="4">
    <source>
        <dbReference type="Pfam" id="PF00150"/>
    </source>
</evidence>
<dbReference type="GO" id="GO:0004553">
    <property type="term" value="F:hydrolase activity, hydrolyzing O-glycosyl compounds"/>
    <property type="evidence" value="ECO:0007669"/>
    <property type="project" value="InterPro"/>
</dbReference>
<dbReference type="AlphaFoldDB" id="A0A5B0X2L1"/>
<dbReference type="EMBL" id="VTUX01000002">
    <property type="protein sequence ID" value="KAA1193442.1"/>
    <property type="molecule type" value="Genomic_DNA"/>
</dbReference>
<dbReference type="Pfam" id="PF00150">
    <property type="entry name" value="Cellulase"/>
    <property type="match status" value="1"/>
</dbReference>
<name>A0A5B0X2L1_9GAMM</name>
<keyword evidence="2 3" id="KW-0326">Glycosidase</keyword>
<evidence type="ECO:0000256" key="1">
    <source>
        <dbReference type="ARBA" id="ARBA00022801"/>
    </source>
</evidence>
<organism evidence="5 6">
    <name type="scientific">Pseudohalioglobus sediminis</name>
    <dbReference type="NCBI Taxonomy" id="2606449"/>
    <lineage>
        <taxon>Bacteria</taxon>
        <taxon>Pseudomonadati</taxon>
        <taxon>Pseudomonadota</taxon>
        <taxon>Gammaproteobacteria</taxon>
        <taxon>Cellvibrionales</taxon>
        <taxon>Halieaceae</taxon>
        <taxon>Pseudohalioglobus</taxon>
    </lineage>
</organism>
<evidence type="ECO:0000313" key="6">
    <source>
        <dbReference type="Proteomes" id="UP000323708"/>
    </source>
</evidence>
<comment type="caution">
    <text evidence="5">The sequence shown here is derived from an EMBL/GenBank/DDBJ whole genome shotgun (WGS) entry which is preliminary data.</text>
</comment>
<keyword evidence="1 3" id="KW-0378">Hydrolase</keyword>
<proteinExistence type="inferred from homology"/>
<dbReference type="InterPro" id="IPR001547">
    <property type="entry name" value="Glyco_hydro_5"/>
</dbReference>
<dbReference type="SUPFAM" id="SSF51445">
    <property type="entry name" value="(Trans)glycosidases"/>
    <property type="match status" value="1"/>
</dbReference>
<evidence type="ECO:0000256" key="2">
    <source>
        <dbReference type="ARBA" id="ARBA00023295"/>
    </source>
</evidence>
<reference evidence="5 6" key="1">
    <citation type="submission" date="2019-09" db="EMBL/GenBank/DDBJ databases">
        <authorList>
            <person name="Chen X.-Y."/>
        </authorList>
    </citation>
    <scope>NUCLEOTIDE SEQUENCE [LARGE SCALE GENOMIC DNA]</scope>
    <source>
        <strain evidence="5 6">NY5</strain>
    </source>
</reference>
<evidence type="ECO:0000313" key="5">
    <source>
        <dbReference type="EMBL" id="KAA1193442.1"/>
    </source>
</evidence>
<gene>
    <name evidence="5" type="ORF">F0M18_06295</name>
</gene>
<dbReference type="GO" id="GO:0000272">
    <property type="term" value="P:polysaccharide catabolic process"/>
    <property type="evidence" value="ECO:0007669"/>
    <property type="project" value="InterPro"/>
</dbReference>
<protein>
    <submittedName>
        <fullName evidence="5">Cellulase family glycosylhydrolase</fullName>
    </submittedName>
</protein>